<keyword evidence="6" id="KW-0732">Signal</keyword>
<dbReference type="EMBL" id="BAABIA010000006">
    <property type="protein sequence ID" value="GAA5143219.1"/>
    <property type="molecule type" value="Genomic_DNA"/>
</dbReference>
<feature type="domain" description="PA14" evidence="7">
    <location>
        <begin position="404"/>
        <end position="543"/>
    </location>
</feature>
<dbReference type="SMART" id="SM00758">
    <property type="entry name" value="PA14"/>
    <property type="match status" value="1"/>
</dbReference>
<keyword evidence="1" id="KW-0813">Transport</keyword>
<evidence type="ECO:0000256" key="3">
    <source>
        <dbReference type="ARBA" id="ARBA00022982"/>
    </source>
</evidence>
<evidence type="ECO:0000256" key="5">
    <source>
        <dbReference type="SAM" id="MobiDB-lite"/>
    </source>
</evidence>
<evidence type="ECO:0000313" key="9">
    <source>
        <dbReference type="Proteomes" id="UP001499852"/>
    </source>
</evidence>
<dbReference type="InterPro" id="IPR000923">
    <property type="entry name" value="BlueCu_1"/>
</dbReference>
<keyword evidence="4" id="KW-0186">Copper</keyword>
<dbReference type="CDD" id="cd04233">
    <property type="entry name" value="Auracyanin"/>
    <property type="match status" value="1"/>
</dbReference>
<dbReference type="InterPro" id="IPR010496">
    <property type="entry name" value="AL/BT2_dom"/>
</dbReference>
<evidence type="ECO:0000256" key="1">
    <source>
        <dbReference type="ARBA" id="ARBA00022448"/>
    </source>
</evidence>
<evidence type="ECO:0000256" key="4">
    <source>
        <dbReference type="ARBA" id="ARBA00023008"/>
    </source>
</evidence>
<dbReference type="PANTHER" id="PTHR38439">
    <property type="entry name" value="AURACYANIN-B"/>
    <property type="match status" value="1"/>
</dbReference>
<dbReference type="InterPro" id="IPR028871">
    <property type="entry name" value="BlueCu_1_BS"/>
</dbReference>
<dbReference type="Gene3D" id="2.60.40.420">
    <property type="entry name" value="Cupredoxins - blue copper proteins"/>
    <property type="match status" value="1"/>
</dbReference>
<dbReference type="Pfam" id="PF06439">
    <property type="entry name" value="3keto-disac_hyd"/>
    <property type="match status" value="1"/>
</dbReference>
<protein>
    <recommendedName>
        <fullName evidence="7">PA14 domain-containing protein</fullName>
    </recommendedName>
</protein>
<dbReference type="Proteomes" id="UP001499852">
    <property type="component" value="Unassembled WGS sequence"/>
</dbReference>
<dbReference type="InterPro" id="IPR037524">
    <property type="entry name" value="PA14/GLEYA"/>
</dbReference>
<feature type="region of interest" description="Disordered" evidence="5">
    <location>
        <begin position="25"/>
        <end position="62"/>
    </location>
</feature>
<evidence type="ECO:0000313" key="8">
    <source>
        <dbReference type="EMBL" id="GAA5143219.1"/>
    </source>
</evidence>
<gene>
    <name evidence="8" type="ORF">GCM10023213_30490</name>
</gene>
<dbReference type="SUPFAM" id="SSF56988">
    <property type="entry name" value="Anthrax protective antigen"/>
    <property type="match status" value="1"/>
</dbReference>
<keyword evidence="3" id="KW-0249">Electron transport</keyword>
<dbReference type="InterPro" id="IPR008972">
    <property type="entry name" value="Cupredoxin"/>
</dbReference>
<dbReference type="Pfam" id="PF07691">
    <property type="entry name" value="PA14"/>
    <property type="match status" value="1"/>
</dbReference>
<evidence type="ECO:0000256" key="6">
    <source>
        <dbReference type="SAM" id="SignalP"/>
    </source>
</evidence>
<comment type="caution">
    <text evidence="8">The sequence shown here is derived from an EMBL/GenBank/DDBJ whole genome shotgun (WGS) entry which is preliminary data.</text>
</comment>
<keyword evidence="9" id="KW-1185">Reference proteome</keyword>
<organism evidence="8 9">
    <name type="scientific">Prosthecobacter algae</name>
    <dbReference type="NCBI Taxonomy" id="1144682"/>
    <lineage>
        <taxon>Bacteria</taxon>
        <taxon>Pseudomonadati</taxon>
        <taxon>Verrucomicrobiota</taxon>
        <taxon>Verrucomicrobiia</taxon>
        <taxon>Verrucomicrobiales</taxon>
        <taxon>Verrucomicrobiaceae</taxon>
        <taxon>Prosthecobacter</taxon>
    </lineage>
</organism>
<accession>A0ABP9P9Y9</accession>
<dbReference type="SUPFAM" id="SSF49503">
    <property type="entry name" value="Cupredoxins"/>
    <property type="match status" value="1"/>
</dbReference>
<reference evidence="9" key="1">
    <citation type="journal article" date="2019" name="Int. J. Syst. Evol. Microbiol.">
        <title>The Global Catalogue of Microorganisms (GCM) 10K type strain sequencing project: providing services to taxonomists for standard genome sequencing and annotation.</title>
        <authorList>
            <consortium name="The Broad Institute Genomics Platform"/>
            <consortium name="The Broad Institute Genome Sequencing Center for Infectious Disease"/>
            <person name="Wu L."/>
            <person name="Ma J."/>
        </authorList>
    </citation>
    <scope>NUCLEOTIDE SEQUENCE [LARGE SCALE GENOMIC DNA]</scope>
    <source>
        <strain evidence="9">JCM 18053</strain>
    </source>
</reference>
<keyword evidence="2" id="KW-0479">Metal-binding</keyword>
<dbReference type="Gene3D" id="2.60.120.560">
    <property type="entry name" value="Exo-inulinase, domain 1"/>
    <property type="match status" value="1"/>
</dbReference>
<sequence length="777" mass="85839">MRFSFLLALGLTSSLHAADIKKEQPMTPGGVYRAHDMQRPRPQVITPPGFSTQEKAGAAPSDATILFDGKDLSKWKREPRKDSPPGDDKPLWKVENGYFEIVGRSGSIRTRESFKGDGHLHLEWATPATVVGNGQGRGNSGVFIGGFPEIQVLDSYQNDTYPDGQASGLYSSYPPMVNASRKPGEWQTYDILFERAKPGSKAKLTVIHNGIVVHFHREFDSAAQEGDLMLQDHLNPVRFRNIWLRPLRVDSDKAGTPAPAKNAAAKPAAQAAPSPAALKAIRIKTMTAQMKYDQAEFVVRPGQPVKVIFENGDDLPHNIVFCQPGTDTAAMALKQMENVEAALKRNWVPDDKRVWLHSKMLNPHEEETLTFTAPEKPGDYPFVCTFPGHALTMNGKMKVLPLGEGLKDLKFALYQGAWKSLPDFSKLKPHREGVVADNLIQIKLDDYKNEFGVVFTGQLHAPRKGSYRFYITGDDGVRLLVDGKTVVEYDGIHPAGDIKEGSTQLEQGPHEFRLEYFQDGGDIAVFAAWKGSNFDITPLSTWTPKGWEKGAKPKQKKDFDPIPLVVKNEPVIYRNFIAGAGNRGIAVGYPGGISLAWSAEQMNLALIWRGAFMDASKHWNSRGGGHEPPLGYDVLSPAQGQPFAILATPETAWPEKQERAPGYAWKGYRLDASRHPTFLYEWNGLKVADRSTAAPNQLKRTLKLDGKVPSNTWLRLASGKIESKDGGFLIDAGKLNFEGRAFENKLRITAAGARIVGENLLLPVTGPEVTITYSWPQ</sequence>
<dbReference type="Pfam" id="PF00127">
    <property type="entry name" value="Copper-bind"/>
    <property type="match status" value="1"/>
</dbReference>
<evidence type="ECO:0000259" key="7">
    <source>
        <dbReference type="PROSITE" id="PS51820"/>
    </source>
</evidence>
<name>A0ABP9P9Y9_9BACT</name>
<dbReference type="PROSITE" id="PS00196">
    <property type="entry name" value="COPPER_BLUE"/>
    <property type="match status" value="1"/>
</dbReference>
<proteinExistence type="predicted"/>
<dbReference type="RefSeq" id="WP_345737238.1">
    <property type="nucleotide sequence ID" value="NZ_BAABIA010000006.1"/>
</dbReference>
<dbReference type="InterPro" id="IPR050845">
    <property type="entry name" value="Cu-binding_ET"/>
</dbReference>
<feature type="chain" id="PRO_5045746425" description="PA14 domain-containing protein" evidence="6">
    <location>
        <begin position="18"/>
        <end position="777"/>
    </location>
</feature>
<dbReference type="Gene3D" id="3.90.182.10">
    <property type="entry name" value="Toxin - Anthrax Protective Antigen,domain 1"/>
    <property type="match status" value="1"/>
</dbReference>
<dbReference type="PANTHER" id="PTHR38439:SF2">
    <property type="entry name" value="OUTER MEMBRANE PROTEIN H.8"/>
    <property type="match status" value="1"/>
</dbReference>
<feature type="signal peptide" evidence="6">
    <location>
        <begin position="1"/>
        <end position="17"/>
    </location>
</feature>
<dbReference type="PROSITE" id="PS51820">
    <property type="entry name" value="PA14"/>
    <property type="match status" value="1"/>
</dbReference>
<dbReference type="InterPro" id="IPR011658">
    <property type="entry name" value="PA14_dom"/>
</dbReference>
<evidence type="ECO:0000256" key="2">
    <source>
        <dbReference type="ARBA" id="ARBA00022723"/>
    </source>
</evidence>